<organism evidence="7">
    <name type="scientific">marine metagenome</name>
    <dbReference type="NCBI Taxonomy" id="408172"/>
    <lineage>
        <taxon>unclassified sequences</taxon>
        <taxon>metagenomes</taxon>
        <taxon>ecological metagenomes</taxon>
    </lineage>
</organism>
<dbReference type="EMBL" id="UINC01152654">
    <property type="protein sequence ID" value="SVD46950.1"/>
    <property type="molecule type" value="Genomic_DNA"/>
</dbReference>
<evidence type="ECO:0000256" key="2">
    <source>
        <dbReference type="ARBA" id="ARBA00022692"/>
    </source>
</evidence>
<accession>A0A382VKN4</accession>
<feature type="domain" description="NADH:quinone oxidoreductase/Mrp antiporter transmembrane" evidence="6">
    <location>
        <begin position="100"/>
        <end position="284"/>
    </location>
</feature>
<feature type="transmembrane region" description="Helical" evidence="5">
    <location>
        <begin position="104"/>
        <end position="125"/>
    </location>
</feature>
<evidence type="ECO:0000313" key="7">
    <source>
        <dbReference type="EMBL" id="SVD46950.1"/>
    </source>
</evidence>
<feature type="transmembrane region" description="Helical" evidence="5">
    <location>
        <begin position="257"/>
        <end position="277"/>
    </location>
</feature>
<keyword evidence="4 5" id="KW-0472">Membrane</keyword>
<keyword evidence="2 5" id="KW-0812">Transmembrane</keyword>
<evidence type="ECO:0000259" key="6">
    <source>
        <dbReference type="Pfam" id="PF00361"/>
    </source>
</evidence>
<feature type="transmembrane region" description="Helical" evidence="5">
    <location>
        <begin position="217"/>
        <end position="237"/>
    </location>
</feature>
<dbReference type="PANTHER" id="PTHR22773">
    <property type="entry name" value="NADH DEHYDROGENASE"/>
    <property type="match status" value="1"/>
</dbReference>
<protein>
    <recommendedName>
        <fullName evidence="6">NADH:quinone oxidoreductase/Mrp antiporter transmembrane domain-containing protein</fullName>
    </recommendedName>
</protein>
<feature type="non-terminal residue" evidence="7">
    <location>
        <position position="284"/>
    </location>
</feature>
<dbReference type="Pfam" id="PF00361">
    <property type="entry name" value="Proton_antipo_M"/>
    <property type="match status" value="1"/>
</dbReference>
<feature type="transmembrane region" description="Helical" evidence="5">
    <location>
        <begin position="137"/>
        <end position="157"/>
    </location>
</feature>
<feature type="transmembrane region" description="Helical" evidence="5">
    <location>
        <begin position="80"/>
        <end position="98"/>
    </location>
</feature>
<feature type="transmembrane region" description="Helical" evidence="5">
    <location>
        <begin position="9"/>
        <end position="28"/>
    </location>
</feature>
<evidence type="ECO:0000256" key="5">
    <source>
        <dbReference type="SAM" id="Phobius"/>
    </source>
</evidence>
<sequence>YKNASIKSFYITVSTLLLSLLSTFYLIFDQANFTSGFKFLFLGSIVIDFYSNFFKVIFLLSVLAIILLTYNNKEVKREDWSEYYCLILITTLGMFLMSSSLNLLMIYLAIEMVSIPSYMLAGFNHNDKGSNEASMKYVLYGSFASGLMLFGMSWIYGQAGSLYLNDIGAYMMSATQFQFTSLISFILLFVGFGYKISSAPFHYWVPDVYEGSPTPMTAFFAVAPKVAGFALLIRFLYTTMAQLNFSSHSIEAIYVDWNFILAVLSAITMTIGNILAIRQNDVKR</sequence>
<dbReference type="GO" id="GO:0016020">
    <property type="term" value="C:membrane"/>
    <property type="evidence" value="ECO:0007669"/>
    <property type="project" value="UniProtKB-SubCell"/>
</dbReference>
<name>A0A382VKN4_9ZZZZ</name>
<dbReference type="InterPro" id="IPR001750">
    <property type="entry name" value="ND/Mrp_TM"/>
</dbReference>
<reference evidence="7" key="1">
    <citation type="submission" date="2018-05" db="EMBL/GenBank/DDBJ databases">
        <authorList>
            <person name="Lanie J.A."/>
            <person name="Ng W.-L."/>
            <person name="Kazmierczak K.M."/>
            <person name="Andrzejewski T.M."/>
            <person name="Davidsen T.M."/>
            <person name="Wayne K.J."/>
            <person name="Tettelin H."/>
            <person name="Glass J.I."/>
            <person name="Rusch D."/>
            <person name="Podicherti R."/>
            <person name="Tsui H.-C.T."/>
            <person name="Winkler M.E."/>
        </authorList>
    </citation>
    <scope>NUCLEOTIDE SEQUENCE</scope>
</reference>
<feature type="transmembrane region" description="Helical" evidence="5">
    <location>
        <begin position="40"/>
        <end position="68"/>
    </location>
</feature>
<evidence type="ECO:0000256" key="4">
    <source>
        <dbReference type="ARBA" id="ARBA00023136"/>
    </source>
</evidence>
<dbReference type="AlphaFoldDB" id="A0A382VKN4"/>
<feature type="transmembrane region" description="Helical" evidence="5">
    <location>
        <begin position="177"/>
        <end position="196"/>
    </location>
</feature>
<evidence type="ECO:0000256" key="3">
    <source>
        <dbReference type="ARBA" id="ARBA00022989"/>
    </source>
</evidence>
<proteinExistence type="predicted"/>
<comment type="subcellular location">
    <subcellularLocation>
        <location evidence="1">Membrane</location>
        <topology evidence="1">Multi-pass membrane protein</topology>
    </subcellularLocation>
</comment>
<gene>
    <name evidence="7" type="ORF">METZ01_LOCUS399804</name>
</gene>
<evidence type="ECO:0000256" key="1">
    <source>
        <dbReference type="ARBA" id="ARBA00004141"/>
    </source>
</evidence>
<keyword evidence="3 5" id="KW-1133">Transmembrane helix</keyword>
<feature type="non-terminal residue" evidence="7">
    <location>
        <position position="1"/>
    </location>
</feature>